<dbReference type="Proteomes" id="UP001162164">
    <property type="component" value="Unassembled WGS sequence"/>
</dbReference>
<dbReference type="Gene3D" id="3.40.630.30">
    <property type="match status" value="1"/>
</dbReference>
<protein>
    <submittedName>
        <fullName evidence="2">Uncharacterized protein</fullName>
    </submittedName>
</protein>
<organism evidence="2 3">
    <name type="scientific">Molorchus minor</name>
    <dbReference type="NCBI Taxonomy" id="1323400"/>
    <lineage>
        <taxon>Eukaryota</taxon>
        <taxon>Metazoa</taxon>
        <taxon>Ecdysozoa</taxon>
        <taxon>Arthropoda</taxon>
        <taxon>Hexapoda</taxon>
        <taxon>Insecta</taxon>
        <taxon>Pterygota</taxon>
        <taxon>Neoptera</taxon>
        <taxon>Endopterygota</taxon>
        <taxon>Coleoptera</taxon>
        <taxon>Polyphaga</taxon>
        <taxon>Cucujiformia</taxon>
        <taxon>Chrysomeloidea</taxon>
        <taxon>Cerambycidae</taxon>
        <taxon>Lamiinae</taxon>
        <taxon>Monochamini</taxon>
        <taxon>Molorchus</taxon>
    </lineage>
</organism>
<sequence length="86" mass="10081">MITDGKSYQSIMDFMNYISRKADIFEQFECDGYLRYYLVCIRPEYRKKRTLNLPDASVSRNPNTPTEMSTKILTPNPKRETATMGK</sequence>
<gene>
    <name evidence="2" type="ORF">NQ317_006580</name>
</gene>
<comment type="caution">
    <text evidence="2">The sequence shown here is derived from an EMBL/GenBank/DDBJ whole genome shotgun (WGS) entry which is preliminary data.</text>
</comment>
<feature type="compositionally biased region" description="Polar residues" evidence="1">
    <location>
        <begin position="58"/>
        <end position="73"/>
    </location>
</feature>
<evidence type="ECO:0000313" key="3">
    <source>
        <dbReference type="Proteomes" id="UP001162164"/>
    </source>
</evidence>
<accession>A0ABQ9K0K7</accession>
<reference evidence="2" key="1">
    <citation type="journal article" date="2023" name="Insect Mol. Biol.">
        <title>Genome sequencing provides insights into the evolution of gene families encoding plant cell wall-degrading enzymes in longhorned beetles.</title>
        <authorList>
            <person name="Shin N.R."/>
            <person name="Okamura Y."/>
            <person name="Kirsch R."/>
            <person name="Pauchet Y."/>
        </authorList>
    </citation>
    <scope>NUCLEOTIDE SEQUENCE</scope>
    <source>
        <strain evidence="2">MMC_N1</strain>
    </source>
</reference>
<feature type="region of interest" description="Disordered" evidence="1">
    <location>
        <begin position="54"/>
        <end position="86"/>
    </location>
</feature>
<proteinExistence type="predicted"/>
<keyword evidence="3" id="KW-1185">Reference proteome</keyword>
<evidence type="ECO:0000256" key="1">
    <source>
        <dbReference type="SAM" id="MobiDB-lite"/>
    </source>
</evidence>
<feature type="compositionally biased region" description="Basic and acidic residues" evidence="1">
    <location>
        <begin position="77"/>
        <end position="86"/>
    </location>
</feature>
<name>A0ABQ9K0K7_9CUCU</name>
<dbReference type="EMBL" id="JAPWTJ010000048">
    <property type="protein sequence ID" value="KAJ8984081.1"/>
    <property type="molecule type" value="Genomic_DNA"/>
</dbReference>
<evidence type="ECO:0000313" key="2">
    <source>
        <dbReference type="EMBL" id="KAJ8984081.1"/>
    </source>
</evidence>